<organism evidence="2 3">
    <name type="scientific">Fasciola gigantica</name>
    <name type="common">Giant liver fluke</name>
    <dbReference type="NCBI Taxonomy" id="46835"/>
    <lineage>
        <taxon>Eukaryota</taxon>
        <taxon>Metazoa</taxon>
        <taxon>Spiralia</taxon>
        <taxon>Lophotrochozoa</taxon>
        <taxon>Platyhelminthes</taxon>
        <taxon>Trematoda</taxon>
        <taxon>Digenea</taxon>
        <taxon>Plagiorchiida</taxon>
        <taxon>Echinostomata</taxon>
        <taxon>Echinostomatoidea</taxon>
        <taxon>Fasciolidae</taxon>
        <taxon>Fasciola</taxon>
    </lineage>
</organism>
<evidence type="ECO:0000313" key="2">
    <source>
        <dbReference type="EMBL" id="TPP63537.1"/>
    </source>
</evidence>
<gene>
    <name evidence="2" type="ORF">FGIG_09094</name>
</gene>
<dbReference type="AlphaFoldDB" id="A0A504YZD1"/>
<sequence length="442" mass="49766">MTWERLLSSAQSILDESILKEDEETLNSQFWDAKCALCVKTCGDIRQLLEHSDEIPLIPPVQLLMFIGAVLSNQNTSCKLHRLDQLKRDCESLLTTLLKCCACPTTRSLLLSTPHSSSLPHTETIAQQFLRLCVAQIARAPTQSQDEALSLRPFFRDALLWLAEQLDYPEMAGDEYLGVLQPFGLRLCGDYRPAIQMAGLKLLRGLTDKARIADWRQSNRAEAVISQLFEHRLGCNPGSSEQLLQAVYETMIALIQLLESYKTRSWYNKIASRLLCDIVMEGKKTRLAVLLRQLSLVIDTMKTDFVGHSRRFLHAVSVVLLGPQTPGYMKKSLPKDAQDETIYALILQCLSQFIRSGWPVLSSPILPSLIAPLVAFVDLMHSSSPDDTLSEQTYPESSGYADYLVEIFTALVDLEPRILSDILIPACYTVPSLKRYLPDFRE</sequence>
<comment type="similarity">
    <text evidence="1">Belongs to the TTI2 family.</text>
</comment>
<reference evidence="2 3" key="1">
    <citation type="submission" date="2019-04" db="EMBL/GenBank/DDBJ databases">
        <title>Annotation for the trematode Fasciola gigantica.</title>
        <authorList>
            <person name="Choi Y.-J."/>
        </authorList>
    </citation>
    <scope>NUCLEOTIDE SEQUENCE [LARGE SCALE GENOMIC DNA]</scope>
    <source>
        <strain evidence="2">Uganda_cow_1</strain>
    </source>
</reference>
<keyword evidence="3" id="KW-1185">Reference proteome</keyword>
<protein>
    <submittedName>
        <fullName evidence="2">Uncharacterized protein</fullName>
    </submittedName>
</protein>
<dbReference type="InterPro" id="IPR018870">
    <property type="entry name" value="Tti2"/>
</dbReference>
<dbReference type="EMBL" id="SUNJ01005541">
    <property type="protein sequence ID" value="TPP63537.1"/>
    <property type="molecule type" value="Genomic_DNA"/>
</dbReference>
<evidence type="ECO:0000313" key="3">
    <source>
        <dbReference type="Proteomes" id="UP000316759"/>
    </source>
</evidence>
<proteinExistence type="inferred from homology"/>
<dbReference type="Proteomes" id="UP000316759">
    <property type="component" value="Unassembled WGS sequence"/>
</dbReference>
<dbReference type="OrthoDB" id="6263063at2759"/>
<dbReference type="Pfam" id="PF10521">
    <property type="entry name" value="Tti2"/>
    <property type="match status" value="1"/>
</dbReference>
<accession>A0A504YZD1</accession>
<name>A0A504YZD1_FASGI</name>
<evidence type="ECO:0000256" key="1">
    <source>
        <dbReference type="ARBA" id="ARBA00034736"/>
    </source>
</evidence>
<comment type="caution">
    <text evidence="2">The sequence shown here is derived from an EMBL/GenBank/DDBJ whole genome shotgun (WGS) entry which is preliminary data.</text>
</comment>
<dbReference type="GO" id="GO:0110078">
    <property type="term" value="C:TTT Hsp90 cochaperone complex"/>
    <property type="evidence" value="ECO:0007669"/>
    <property type="project" value="InterPro"/>
</dbReference>